<evidence type="ECO:0000313" key="1">
    <source>
        <dbReference type="EMBL" id="MDC8753936.1"/>
    </source>
</evidence>
<dbReference type="Proteomes" id="UP001216558">
    <property type="component" value="Unassembled WGS sequence"/>
</dbReference>
<dbReference type="RefSeq" id="WP_273676638.1">
    <property type="nucleotide sequence ID" value="NZ_JAQQXQ010000003.1"/>
</dbReference>
<dbReference type="InterPro" id="IPR036388">
    <property type="entry name" value="WH-like_DNA-bd_sf"/>
</dbReference>
<name>A0ABT5JN40_9SPHN</name>
<evidence type="ECO:0008006" key="3">
    <source>
        <dbReference type="Google" id="ProtNLM"/>
    </source>
</evidence>
<reference evidence="1 2" key="1">
    <citation type="submission" date="2022-10" db="EMBL/GenBank/DDBJ databases">
        <title>Erythrobacter sp. sf7 Genome sequencing.</title>
        <authorList>
            <person name="Park S."/>
        </authorList>
    </citation>
    <scope>NUCLEOTIDE SEQUENCE [LARGE SCALE GENOMIC DNA]</scope>
    <source>
        <strain evidence="2">sf7</strain>
    </source>
</reference>
<organism evidence="1 2">
    <name type="scientific">Erythrobacter fulvus</name>
    <dbReference type="NCBI Taxonomy" id="2987523"/>
    <lineage>
        <taxon>Bacteria</taxon>
        <taxon>Pseudomonadati</taxon>
        <taxon>Pseudomonadota</taxon>
        <taxon>Alphaproteobacteria</taxon>
        <taxon>Sphingomonadales</taxon>
        <taxon>Erythrobacteraceae</taxon>
        <taxon>Erythrobacter/Porphyrobacter group</taxon>
        <taxon>Erythrobacter</taxon>
    </lineage>
</organism>
<dbReference type="Gene3D" id="1.10.10.10">
    <property type="entry name" value="Winged helix-like DNA-binding domain superfamily/Winged helix DNA-binding domain"/>
    <property type="match status" value="1"/>
</dbReference>
<dbReference type="EMBL" id="JAQQXQ010000003">
    <property type="protein sequence ID" value="MDC8753936.1"/>
    <property type="molecule type" value="Genomic_DNA"/>
</dbReference>
<gene>
    <name evidence="1" type="ORF">OIK40_04680</name>
</gene>
<accession>A0ABT5JN40</accession>
<comment type="caution">
    <text evidence="1">The sequence shown here is derived from an EMBL/GenBank/DDBJ whole genome shotgun (WGS) entry which is preliminary data.</text>
</comment>
<proteinExistence type="predicted"/>
<keyword evidence="2" id="KW-1185">Reference proteome</keyword>
<sequence length="156" mass="16780">MCKQIQKDEIFDHQSGIDPAIVSEADGSLFQGLHRALAIAEQAPKDSESLSALAALALAWRSKIDAIFEFDGFAAAPAWDIMLGLYQAHVSGISLTLADVVNLSPCTEPTTARWISALESMQLVERQKPAPGSAEPVISLANQGLLKTEMALHLRL</sequence>
<protein>
    <recommendedName>
        <fullName evidence="3">HTH marR-type domain-containing protein</fullName>
    </recommendedName>
</protein>
<evidence type="ECO:0000313" key="2">
    <source>
        <dbReference type="Proteomes" id="UP001216558"/>
    </source>
</evidence>